<reference evidence="1" key="1">
    <citation type="submission" date="2020-02" db="EMBL/GenBank/DDBJ databases">
        <authorList>
            <person name="Meier V. D."/>
        </authorList>
    </citation>
    <scope>NUCLEOTIDE SEQUENCE</scope>
    <source>
        <strain evidence="1">AVDCRST_MAG95</strain>
    </source>
</reference>
<protein>
    <submittedName>
        <fullName evidence="1">Uncharacterized protein</fullName>
    </submittedName>
</protein>
<proteinExistence type="predicted"/>
<gene>
    <name evidence="1" type="ORF">AVDCRST_MAG95-119</name>
</gene>
<sequence length="38" mass="4436">MFVLYLFLIGPASFNLPSTINLFWSRARQQFLKDSPCN</sequence>
<name>A0A6J4H287_9BACT</name>
<dbReference type="EMBL" id="CADCTJ010000031">
    <property type="protein sequence ID" value="CAA9211119.1"/>
    <property type="molecule type" value="Genomic_DNA"/>
</dbReference>
<evidence type="ECO:0000313" key="1">
    <source>
        <dbReference type="EMBL" id="CAA9211119.1"/>
    </source>
</evidence>
<accession>A0A6J4H287</accession>
<organism evidence="1">
    <name type="scientific">uncultured Adhaeribacter sp</name>
    <dbReference type="NCBI Taxonomy" id="448109"/>
    <lineage>
        <taxon>Bacteria</taxon>
        <taxon>Pseudomonadati</taxon>
        <taxon>Bacteroidota</taxon>
        <taxon>Cytophagia</taxon>
        <taxon>Cytophagales</taxon>
        <taxon>Hymenobacteraceae</taxon>
        <taxon>Adhaeribacter</taxon>
        <taxon>environmental samples</taxon>
    </lineage>
</organism>
<dbReference type="AlphaFoldDB" id="A0A6J4H287"/>